<dbReference type="Gene3D" id="1.10.10.10">
    <property type="entry name" value="Winged helix-like DNA-binding domain superfamily/Winged helix DNA-binding domain"/>
    <property type="match status" value="1"/>
</dbReference>
<dbReference type="InterPro" id="IPR050313">
    <property type="entry name" value="Carb_Metab_HTH_regulators"/>
</dbReference>
<accession>A0ABP9FIX8</accession>
<protein>
    <submittedName>
        <fullName evidence="2">Transcriptional regulator</fullName>
    </submittedName>
</protein>
<dbReference type="SMART" id="SM00418">
    <property type="entry name" value="HTH_ARSR"/>
    <property type="match status" value="1"/>
</dbReference>
<evidence type="ECO:0000259" key="1">
    <source>
        <dbReference type="SMART" id="SM00418"/>
    </source>
</evidence>
<dbReference type="InterPro" id="IPR036390">
    <property type="entry name" value="WH_DNA-bd_sf"/>
</dbReference>
<gene>
    <name evidence="2" type="ORF">GCM10025789_22750</name>
</gene>
<organism evidence="2 3">
    <name type="scientific">Tessaracoccus lubricantis</name>
    <dbReference type="NCBI Taxonomy" id="545543"/>
    <lineage>
        <taxon>Bacteria</taxon>
        <taxon>Bacillati</taxon>
        <taxon>Actinomycetota</taxon>
        <taxon>Actinomycetes</taxon>
        <taxon>Propionibacteriales</taxon>
        <taxon>Propionibacteriaceae</taxon>
        <taxon>Tessaracoccus</taxon>
    </lineage>
</organism>
<reference evidence="3" key="1">
    <citation type="journal article" date="2019" name="Int. J. Syst. Evol. Microbiol.">
        <title>The Global Catalogue of Microorganisms (GCM) 10K type strain sequencing project: providing services to taxonomists for standard genome sequencing and annotation.</title>
        <authorList>
            <consortium name="The Broad Institute Genomics Platform"/>
            <consortium name="The Broad Institute Genome Sequencing Center for Infectious Disease"/>
            <person name="Wu L."/>
            <person name="Ma J."/>
        </authorList>
    </citation>
    <scope>NUCLEOTIDE SEQUENCE [LARGE SCALE GENOMIC DNA]</scope>
    <source>
        <strain evidence="3">JCM 19125</strain>
    </source>
</reference>
<comment type="caution">
    <text evidence="2">The sequence shown here is derived from an EMBL/GenBank/DDBJ whole genome shotgun (WGS) entry which is preliminary data.</text>
</comment>
<dbReference type="InterPro" id="IPR001845">
    <property type="entry name" value="HTH_ArsR_DNA-bd_dom"/>
</dbReference>
<feature type="domain" description="HTH arsR-type" evidence="1">
    <location>
        <begin position="12"/>
        <end position="97"/>
    </location>
</feature>
<dbReference type="InterPro" id="IPR011991">
    <property type="entry name" value="ArsR-like_HTH"/>
</dbReference>
<dbReference type="Proteomes" id="UP001501521">
    <property type="component" value="Unassembled WGS sequence"/>
</dbReference>
<dbReference type="Pfam" id="PF12840">
    <property type="entry name" value="HTH_20"/>
    <property type="match status" value="1"/>
</dbReference>
<dbReference type="InterPro" id="IPR036388">
    <property type="entry name" value="WH-like_DNA-bd_sf"/>
</dbReference>
<proteinExistence type="predicted"/>
<keyword evidence="3" id="KW-1185">Reference proteome</keyword>
<dbReference type="PANTHER" id="PTHR30363:SF28">
    <property type="entry name" value="TRANSCRIPTIONAL REGULATORY PROTEIN-RELATED"/>
    <property type="match status" value="1"/>
</dbReference>
<dbReference type="CDD" id="cd00090">
    <property type="entry name" value="HTH_ARSR"/>
    <property type="match status" value="1"/>
</dbReference>
<dbReference type="PANTHER" id="PTHR30363">
    <property type="entry name" value="HTH-TYPE TRANSCRIPTIONAL REGULATOR SRLR-RELATED"/>
    <property type="match status" value="1"/>
</dbReference>
<evidence type="ECO:0000313" key="2">
    <source>
        <dbReference type="EMBL" id="GAA4903316.1"/>
    </source>
</evidence>
<dbReference type="SUPFAM" id="SSF46785">
    <property type="entry name" value="Winged helix' DNA-binding domain"/>
    <property type="match status" value="1"/>
</dbReference>
<dbReference type="EMBL" id="BAABLV010000036">
    <property type="protein sequence ID" value="GAA4903316.1"/>
    <property type="molecule type" value="Genomic_DNA"/>
</dbReference>
<evidence type="ECO:0000313" key="3">
    <source>
        <dbReference type="Proteomes" id="UP001501521"/>
    </source>
</evidence>
<sequence length="231" mass="25639">MKSLEVVVMETEVVETPTRQRVVDLILNDGPQTAKQLADRLALTPAAVRRHLASLLDDGILASREERVYGPRGRGRPSKVFVLTDAGRAEFTQAYDDLAIAAIRRLQAVAGPNAIRELAHDRVEEIEQRYLQLRQDDPELGCLDALVEVLDLDGYAASVRPLRTGDQLLQHHCPVAHVAAEFPILCEIETQLFSRLLNSHVQRLATIAHGDGVCTTHVPHPLPTPQIPRRK</sequence>
<name>A0ABP9FIX8_9ACTN</name>